<evidence type="ECO:0000256" key="4">
    <source>
        <dbReference type="ARBA" id="ARBA00037931"/>
    </source>
</evidence>
<dbReference type="AlphaFoldDB" id="A0A1B8GWT3"/>
<dbReference type="SUPFAM" id="SSF50978">
    <property type="entry name" value="WD40 repeat-like"/>
    <property type="match status" value="1"/>
</dbReference>
<dbReference type="InterPro" id="IPR015943">
    <property type="entry name" value="WD40/YVTN_repeat-like_dom_sf"/>
</dbReference>
<dbReference type="GeneID" id="28834854"/>
<evidence type="ECO:0000256" key="6">
    <source>
        <dbReference type="ARBA" id="ARBA00040563"/>
    </source>
</evidence>
<feature type="compositionally biased region" description="Acidic residues" evidence="8">
    <location>
        <begin position="392"/>
        <end position="404"/>
    </location>
</feature>
<keyword evidence="2" id="KW-0677">Repeat</keyword>
<accession>A0A1B8GWT3</accession>
<dbReference type="InterPro" id="IPR036322">
    <property type="entry name" value="WD40_repeat_dom_sf"/>
</dbReference>
<sequence length="458" mass="49754">MSLPQPPPEATYIFRGHAAQIHSTQFIRGNSRLVTGDAEGWIVLWGLASRRPTAVWRAHEAAILGVAEWGSDRLITHGKDNKLIVWKFSEEDEASLSTTLPVEDPTTPRKQPWLLYVLDVNSLNFCSFGHCIAKQLPGPISTETIPSPGQDELLIAVPNTLSSEAVDIFHLPSQKRLLTVPGDKSTNTGMVMSVSILYVSSRLTLIVGYESGHAMVVQDNPVLGWCRLYLAQPHSQPILSLGVTLDMASFITSGADGIIAKHPLSSLSPPLPQPVQPQSGPTHQKVPVKNPSLLSGMFAAQSPTTPSAIPPKPPVKPEVVTKPLKVVQTKHSGQQSLRIRSDGRIFATAGWDTKVRVYSVASMKELAVLKWHKDGCFAVAFAEVINVQEDKEGADEDKPEEEKPEAESSQGGETAVVAPPRRVGLAISAKEKRIQQATQTHWVAAGSKDGKVSLWEIY</sequence>
<organism evidence="9 10">
    <name type="scientific">Pseudogymnoascus verrucosus</name>
    <dbReference type="NCBI Taxonomy" id="342668"/>
    <lineage>
        <taxon>Eukaryota</taxon>
        <taxon>Fungi</taxon>
        <taxon>Dikarya</taxon>
        <taxon>Ascomycota</taxon>
        <taxon>Pezizomycotina</taxon>
        <taxon>Leotiomycetes</taxon>
        <taxon>Thelebolales</taxon>
        <taxon>Thelebolaceae</taxon>
        <taxon>Pseudogymnoascus</taxon>
    </lineage>
</organism>
<feature type="repeat" description="WD" evidence="7">
    <location>
        <begin position="443"/>
        <end position="458"/>
    </location>
</feature>
<dbReference type="OrthoDB" id="7668193at2759"/>
<evidence type="ECO:0000256" key="3">
    <source>
        <dbReference type="ARBA" id="ARBA00037338"/>
    </source>
</evidence>
<dbReference type="Pfam" id="PF00400">
    <property type="entry name" value="WD40"/>
    <property type="match status" value="1"/>
</dbReference>
<evidence type="ECO:0000256" key="8">
    <source>
        <dbReference type="SAM" id="MobiDB-lite"/>
    </source>
</evidence>
<feature type="region of interest" description="Disordered" evidence="8">
    <location>
        <begin position="390"/>
        <end position="420"/>
    </location>
</feature>
<dbReference type="SMART" id="SM00320">
    <property type="entry name" value="WD40"/>
    <property type="match status" value="5"/>
</dbReference>
<feature type="repeat" description="WD" evidence="7">
    <location>
        <begin position="14"/>
        <end position="55"/>
    </location>
</feature>
<evidence type="ECO:0000256" key="5">
    <source>
        <dbReference type="ARBA" id="ARBA00038749"/>
    </source>
</evidence>
<dbReference type="InterPro" id="IPR001680">
    <property type="entry name" value="WD40_rpt"/>
</dbReference>
<keyword evidence="1 7" id="KW-0853">WD repeat</keyword>
<dbReference type="PROSITE" id="PS00678">
    <property type="entry name" value="WD_REPEATS_1"/>
    <property type="match status" value="1"/>
</dbReference>
<dbReference type="Proteomes" id="UP000091956">
    <property type="component" value="Unassembled WGS sequence"/>
</dbReference>
<reference evidence="9 10" key="1">
    <citation type="submission" date="2016-03" db="EMBL/GenBank/DDBJ databases">
        <title>Comparative genomics of Pseudogymnoascus destructans, the fungus causing white-nose syndrome of bats.</title>
        <authorList>
            <person name="Palmer J.M."/>
            <person name="Drees K.P."/>
            <person name="Foster J.T."/>
            <person name="Lindner D.L."/>
        </authorList>
    </citation>
    <scope>NUCLEOTIDE SEQUENCE [LARGE SCALE GENOMIC DNA]</scope>
    <source>
        <strain evidence="9 10">UAMH 10579</strain>
    </source>
</reference>
<dbReference type="STRING" id="342668.A0A1B8GWT3"/>
<evidence type="ECO:0000313" key="9">
    <source>
        <dbReference type="EMBL" id="OBU00280.1"/>
    </source>
</evidence>
<dbReference type="EMBL" id="KV460209">
    <property type="protein sequence ID" value="OBU00280.1"/>
    <property type="molecule type" value="Genomic_DNA"/>
</dbReference>
<dbReference type="InterPro" id="IPR019775">
    <property type="entry name" value="WD40_repeat_CS"/>
</dbReference>
<comment type="subunit">
    <text evidence="5">Component of the ASTRA chromatin remodeling machinery complex.</text>
</comment>
<proteinExistence type="inferred from homology"/>
<dbReference type="RefSeq" id="XP_018134012.1">
    <property type="nucleotide sequence ID" value="XM_018270990.2"/>
</dbReference>
<keyword evidence="10" id="KW-1185">Reference proteome</keyword>
<name>A0A1B8GWT3_9PEZI</name>
<evidence type="ECO:0000256" key="2">
    <source>
        <dbReference type="ARBA" id="ARBA00022737"/>
    </source>
</evidence>
<reference evidence="10" key="2">
    <citation type="journal article" date="2018" name="Nat. Commun.">
        <title>Extreme sensitivity to ultraviolet light in the fungal pathogen causing white-nose syndrome of bats.</title>
        <authorList>
            <person name="Palmer J.M."/>
            <person name="Drees K.P."/>
            <person name="Foster J.T."/>
            <person name="Lindner D.L."/>
        </authorList>
    </citation>
    <scope>NUCLEOTIDE SEQUENCE [LARGE SCALE GENOMIC DNA]</scope>
    <source>
        <strain evidence="10">UAMH 10579</strain>
    </source>
</reference>
<comment type="similarity">
    <text evidence="4">Belongs to the WD repeat ASA1 family.</text>
</comment>
<evidence type="ECO:0000313" key="10">
    <source>
        <dbReference type="Proteomes" id="UP000091956"/>
    </source>
</evidence>
<evidence type="ECO:0000256" key="7">
    <source>
        <dbReference type="PROSITE-ProRule" id="PRU00221"/>
    </source>
</evidence>
<dbReference type="PANTHER" id="PTHR19854:SF1">
    <property type="entry name" value="GUANINE NUCLEOTIDE-BINDING PROTEIN SUBUNIT BETA-LIKE PROTEIN 1"/>
    <property type="match status" value="1"/>
</dbReference>
<comment type="function">
    <text evidence="3">Component of the ASTRA complex involved in chromatin remodeling.</text>
</comment>
<evidence type="ECO:0000256" key="1">
    <source>
        <dbReference type="ARBA" id="ARBA00022574"/>
    </source>
</evidence>
<dbReference type="Gene3D" id="2.130.10.10">
    <property type="entry name" value="YVTN repeat-like/Quinoprotein amine dehydrogenase"/>
    <property type="match status" value="2"/>
</dbReference>
<gene>
    <name evidence="9" type="primary">ASA1</name>
    <name evidence="9" type="ORF">VE01_01468</name>
</gene>
<dbReference type="PANTHER" id="PTHR19854">
    <property type="entry name" value="TRANSDUCIN BETA-LIKE 3"/>
    <property type="match status" value="1"/>
</dbReference>
<dbReference type="PROSITE" id="PS50082">
    <property type="entry name" value="WD_REPEATS_2"/>
    <property type="match status" value="2"/>
</dbReference>
<protein>
    <recommendedName>
        <fullName evidence="6">ASTRA-associated protein 1</fullName>
    </recommendedName>
</protein>